<dbReference type="NCBIfam" id="TIGR01007">
    <property type="entry name" value="eps_fam"/>
    <property type="match status" value="1"/>
</dbReference>
<feature type="transmembrane region" description="Helical" evidence="10">
    <location>
        <begin position="30"/>
        <end position="48"/>
    </location>
</feature>
<dbReference type="Proteomes" id="UP000297429">
    <property type="component" value="Unassembled WGS sequence"/>
</dbReference>
<dbReference type="EMBL" id="RCCK01000010">
    <property type="protein sequence ID" value="RLJ79714.1"/>
    <property type="molecule type" value="Genomic_DNA"/>
</dbReference>
<feature type="coiled-coil region" evidence="9">
    <location>
        <begin position="307"/>
        <end position="344"/>
    </location>
</feature>
<feature type="transmembrane region" description="Helical" evidence="10">
    <location>
        <begin position="498"/>
        <end position="517"/>
    </location>
</feature>
<dbReference type="InterPro" id="IPR027417">
    <property type="entry name" value="P-loop_NTPase"/>
</dbReference>
<comment type="caution">
    <text evidence="12">The sequence shown here is derived from an EMBL/GenBank/DDBJ whole genome shotgun (WGS) entry which is preliminary data.</text>
</comment>
<sequence length="804" mass="90347">MDNTTPTGARMLASQTINYWKILLIFLSRWYWVAGTVLISFVLAWLYVRSITPIYITSASLKLDSDQQEQMASLPGSALNYRPFNQVQDQIQTEGIIMRSEDVILNALKNLDYKISYYLEGRVRFTELYPKQPFQVDILTQDSVNFSRATYNVKPIDSRTFALSSSDDNNKSLKKYRYGQPISMGNMVFTIKTEIPSTGNYGFKFNGIRDLYGRAAGGLNVFEQEKNTNVMGVTHTDSNPVFSADVLNEIIKQYVKNDATLKKRSAKQTIDYLDSQIAFLDAQVSKSGNKLSNFQSSNKLIDPSSERQLGNSKLNNLENQIAELQLQQLAIRQLETQVKNNKDRIQLNLNLEGTNNTLLTGLIAQLNALIINREDKLQSFNANAQPILDINKQINEVKQAIVTNIRLLHERNQKTINYINGQIGQANQKLGSIPAKQNDFAKLQSNFDINQRMFSMLFERKLSAQISSAAVISGATIISVAQPSFFPISPVPKKIYSSYLFMGLFSGIGLILLVRILNPYLYDIETIEGLTTTPIIGVILKYPKKISPGESVLSIERPKSIFAESVRSVRTNLSFMASDQDTKVICITSEVSGEGKSFVSLNLAGTLSIIDKKVILIAADLRKSKLHHAFGSDNRIGLSNYLSKQVALTDIIFTDDKHNIDYITSGPVPPNPSELLHHKSMGILIEKLRESYEYIIIDTAPVGLVSDSIPLIRKADINLFIIRSGISKFRAATIPDRLSKEYGLNNIAIILNSFGDEKLHGNIYTTNYAHGNTGTYYYSNYTGYGKSGYYDEEKNWWEFWKKGS</sequence>
<evidence type="ECO:0000256" key="6">
    <source>
        <dbReference type="ARBA" id="ARBA00022840"/>
    </source>
</evidence>
<dbReference type="EMBL" id="SOPX01000002">
    <property type="protein sequence ID" value="TFB31036.1"/>
    <property type="molecule type" value="Genomic_DNA"/>
</dbReference>
<keyword evidence="5" id="KW-0418">Kinase</keyword>
<evidence type="ECO:0000256" key="1">
    <source>
        <dbReference type="ARBA" id="ARBA00007316"/>
    </source>
</evidence>
<evidence type="ECO:0000313" key="13">
    <source>
        <dbReference type="EMBL" id="TFB31036.1"/>
    </source>
</evidence>
<dbReference type="OrthoDB" id="9794577at2"/>
<evidence type="ECO:0000313" key="15">
    <source>
        <dbReference type="Proteomes" id="UP000297429"/>
    </source>
</evidence>
<dbReference type="PANTHER" id="PTHR32309">
    <property type="entry name" value="TYROSINE-PROTEIN KINASE"/>
    <property type="match status" value="1"/>
</dbReference>
<evidence type="ECO:0000256" key="10">
    <source>
        <dbReference type="SAM" id="Phobius"/>
    </source>
</evidence>
<dbReference type="SUPFAM" id="SSF52540">
    <property type="entry name" value="P-loop containing nucleoside triphosphate hydrolases"/>
    <property type="match status" value="1"/>
</dbReference>
<dbReference type="InterPro" id="IPR025669">
    <property type="entry name" value="AAA_dom"/>
</dbReference>
<evidence type="ECO:0000256" key="8">
    <source>
        <dbReference type="ARBA" id="ARBA00051245"/>
    </source>
</evidence>
<keyword evidence="4" id="KW-0547">Nucleotide-binding</keyword>
<dbReference type="Proteomes" id="UP000273898">
    <property type="component" value="Unassembled WGS sequence"/>
</dbReference>
<gene>
    <name evidence="12" type="ORF">BCL90_0424</name>
    <name evidence="13" type="ORF">E3V97_10470</name>
</gene>
<evidence type="ECO:0000256" key="3">
    <source>
        <dbReference type="ARBA" id="ARBA00022679"/>
    </source>
</evidence>
<evidence type="ECO:0000256" key="4">
    <source>
        <dbReference type="ARBA" id="ARBA00022741"/>
    </source>
</evidence>
<dbReference type="GO" id="GO:0005524">
    <property type="term" value="F:ATP binding"/>
    <property type="evidence" value="ECO:0007669"/>
    <property type="project" value="UniProtKB-KW"/>
</dbReference>
<dbReference type="RefSeq" id="WP_121282289.1">
    <property type="nucleotide sequence ID" value="NZ_RCCK01000010.1"/>
</dbReference>
<organism evidence="12 14">
    <name type="scientific">Pedobacter alluvionis</name>
    <dbReference type="NCBI Taxonomy" id="475253"/>
    <lineage>
        <taxon>Bacteria</taxon>
        <taxon>Pseudomonadati</taxon>
        <taxon>Bacteroidota</taxon>
        <taxon>Sphingobacteriia</taxon>
        <taxon>Sphingobacteriales</taxon>
        <taxon>Sphingobacteriaceae</taxon>
        <taxon>Pedobacter</taxon>
    </lineage>
</organism>
<keyword evidence="7" id="KW-0829">Tyrosine-protein kinase</keyword>
<reference evidence="12 14" key="1">
    <citation type="submission" date="2018-10" db="EMBL/GenBank/DDBJ databases">
        <title>Genomic Encyclopedia of Archaeal and Bacterial Type Strains, Phase II (KMG-II): from individual species to whole genera.</title>
        <authorList>
            <person name="Goeker M."/>
        </authorList>
    </citation>
    <scope>NUCLEOTIDE SEQUENCE [LARGE SCALE GENOMIC DNA]</scope>
    <source>
        <strain evidence="12 14">DSM 19624</strain>
    </source>
</reference>
<feature type="domain" description="AAA" evidence="11">
    <location>
        <begin position="582"/>
        <end position="702"/>
    </location>
</feature>
<evidence type="ECO:0000259" key="11">
    <source>
        <dbReference type="Pfam" id="PF13614"/>
    </source>
</evidence>
<dbReference type="GO" id="GO:0004715">
    <property type="term" value="F:non-membrane spanning protein tyrosine kinase activity"/>
    <property type="evidence" value="ECO:0007669"/>
    <property type="project" value="UniProtKB-EC"/>
</dbReference>
<evidence type="ECO:0000256" key="9">
    <source>
        <dbReference type="SAM" id="Coils"/>
    </source>
</evidence>
<comment type="similarity">
    <text evidence="1">Belongs to the CpsD/CapB family.</text>
</comment>
<reference evidence="13 15" key="2">
    <citation type="submission" date="2019-03" db="EMBL/GenBank/DDBJ databases">
        <authorList>
            <person name="He R.-H."/>
        </authorList>
    </citation>
    <scope>NUCLEOTIDE SEQUENCE [LARGE SCALE GENOMIC DNA]</scope>
    <source>
        <strain evidence="13 15">DSM 19624</strain>
    </source>
</reference>
<dbReference type="InterPro" id="IPR005702">
    <property type="entry name" value="Wzc-like_C"/>
</dbReference>
<dbReference type="EC" id="2.7.10.2" evidence="2"/>
<dbReference type="CDD" id="cd05387">
    <property type="entry name" value="BY-kinase"/>
    <property type="match status" value="1"/>
</dbReference>
<protein>
    <recommendedName>
        <fullName evidence="2">non-specific protein-tyrosine kinase</fullName>
        <ecNumber evidence="2">2.7.10.2</ecNumber>
    </recommendedName>
</protein>
<keyword evidence="9" id="KW-0175">Coiled coil</keyword>
<evidence type="ECO:0000313" key="12">
    <source>
        <dbReference type="EMBL" id="RLJ79714.1"/>
    </source>
</evidence>
<keyword evidence="6" id="KW-0067">ATP-binding</keyword>
<dbReference type="AlphaFoldDB" id="A0A497Y827"/>
<keyword evidence="10" id="KW-1133">Transmembrane helix</keyword>
<dbReference type="PANTHER" id="PTHR32309:SF13">
    <property type="entry name" value="FERRIC ENTEROBACTIN TRANSPORT PROTEIN FEPE"/>
    <property type="match status" value="1"/>
</dbReference>
<dbReference type="Pfam" id="PF13614">
    <property type="entry name" value="AAA_31"/>
    <property type="match status" value="1"/>
</dbReference>
<keyword evidence="10" id="KW-0472">Membrane</keyword>
<proteinExistence type="inferred from homology"/>
<evidence type="ECO:0000256" key="2">
    <source>
        <dbReference type="ARBA" id="ARBA00011903"/>
    </source>
</evidence>
<name>A0A497Y827_9SPHI</name>
<evidence type="ECO:0000256" key="5">
    <source>
        <dbReference type="ARBA" id="ARBA00022777"/>
    </source>
</evidence>
<feature type="transmembrane region" description="Helical" evidence="10">
    <location>
        <begin position="462"/>
        <end position="486"/>
    </location>
</feature>
<keyword evidence="15" id="KW-1185">Reference proteome</keyword>
<dbReference type="Gene3D" id="3.40.50.300">
    <property type="entry name" value="P-loop containing nucleotide triphosphate hydrolases"/>
    <property type="match status" value="1"/>
</dbReference>
<evidence type="ECO:0000313" key="14">
    <source>
        <dbReference type="Proteomes" id="UP000273898"/>
    </source>
</evidence>
<comment type="catalytic activity">
    <reaction evidence="8">
        <text>L-tyrosyl-[protein] + ATP = O-phospho-L-tyrosyl-[protein] + ADP + H(+)</text>
        <dbReference type="Rhea" id="RHEA:10596"/>
        <dbReference type="Rhea" id="RHEA-COMP:10136"/>
        <dbReference type="Rhea" id="RHEA-COMP:20101"/>
        <dbReference type="ChEBI" id="CHEBI:15378"/>
        <dbReference type="ChEBI" id="CHEBI:30616"/>
        <dbReference type="ChEBI" id="CHEBI:46858"/>
        <dbReference type="ChEBI" id="CHEBI:61978"/>
        <dbReference type="ChEBI" id="CHEBI:456216"/>
        <dbReference type="EC" id="2.7.10.2"/>
    </reaction>
</comment>
<keyword evidence="3 13" id="KW-0808">Transferase</keyword>
<dbReference type="InterPro" id="IPR050445">
    <property type="entry name" value="Bact_polysacc_biosynth/exp"/>
</dbReference>
<keyword evidence="10" id="KW-0812">Transmembrane</keyword>
<accession>A0A497Y827</accession>
<evidence type="ECO:0000256" key="7">
    <source>
        <dbReference type="ARBA" id="ARBA00023137"/>
    </source>
</evidence>
<dbReference type="GO" id="GO:0005886">
    <property type="term" value="C:plasma membrane"/>
    <property type="evidence" value="ECO:0007669"/>
    <property type="project" value="TreeGrafter"/>
</dbReference>